<evidence type="ECO:0000256" key="3">
    <source>
        <dbReference type="PIRSR" id="PIRSR607837-1"/>
    </source>
</evidence>
<dbReference type="EMBL" id="FZPD01000002">
    <property type="protein sequence ID" value="SNS72397.1"/>
    <property type="molecule type" value="Genomic_DNA"/>
</dbReference>
<dbReference type="OrthoDB" id="9811413at2"/>
<dbReference type="AlphaFoldDB" id="A0A239GTE6"/>
<dbReference type="Gene3D" id="1.20.120.450">
    <property type="entry name" value="dinb family like domain"/>
    <property type="match status" value="1"/>
</dbReference>
<evidence type="ECO:0000256" key="2">
    <source>
        <dbReference type="ARBA" id="ARBA00022723"/>
    </source>
</evidence>
<keyword evidence="2 3" id="KW-0479">Metal-binding</keyword>
<gene>
    <name evidence="4" type="ORF">SAMN05421640_0998</name>
</gene>
<reference evidence="4 5" key="1">
    <citation type="submission" date="2017-06" db="EMBL/GenBank/DDBJ databases">
        <authorList>
            <person name="Kim H.J."/>
            <person name="Triplett B.A."/>
        </authorList>
    </citation>
    <scope>NUCLEOTIDE SEQUENCE [LARGE SCALE GENOMIC DNA]</scope>
    <source>
        <strain evidence="4 5">DSM 19307</strain>
    </source>
</reference>
<feature type="binding site" evidence="3">
    <location>
        <position position="48"/>
    </location>
    <ligand>
        <name>a divalent metal cation</name>
        <dbReference type="ChEBI" id="CHEBI:60240"/>
    </ligand>
</feature>
<dbReference type="PANTHER" id="PTHR37302">
    <property type="entry name" value="SLR1116 PROTEIN"/>
    <property type="match status" value="1"/>
</dbReference>
<protein>
    <submittedName>
        <fullName evidence="4">Uncharacterized damage-inducible protein DinB (Forms a four-helix bundle)</fullName>
    </submittedName>
</protein>
<dbReference type="InterPro" id="IPR007837">
    <property type="entry name" value="DinB"/>
</dbReference>
<name>A0A239GTE6_EKHLU</name>
<dbReference type="PANTHER" id="PTHR37302:SF3">
    <property type="entry name" value="DAMAGE-INDUCIBLE PROTEIN DINB"/>
    <property type="match status" value="1"/>
</dbReference>
<keyword evidence="5" id="KW-1185">Reference proteome</keyword>
<dbReference type="RefSeq" id="WP_089355766.1">
    <property type="nucleotide sequence ID" value="NZ_FZPD01000002.1"/>
</dbReference>
<dbReference type="Pfam" id="PF05163">
    <property type="entry name" value="DinB"/>
    <property type="match status" value="1"/>
</dbReference>
<evidence type="ECO:0000256" key="1">
    <source>
        <dbReference type="ARBA" id="ARBA00008635"/>
    </source>
</evidence>
<dbReference type="Proteomes" id="UP000198393">
    <property type="component" value="Unassembled WGS sequence"/>
</dbReference>
<dbReference type="SUPFAM" id="SSF109854">
    <property type="entry name" value="DinB/YfiT-like putative metalloenzymes"/>
    <property type="match status" value="1"/>
</dbReference>
<accession>A0A239GTE6</accession>
<feature type="binding site" evidence="3">
    <location>
        <position position="123"/>
    </location>
    <ligand>
        <name>a divalent metal cation</name>
        <dbReference type="ChEBI" id="CHEBI:60240"/>
    </ligand>
</feature>
<feature type="binding site" evidence="3">
    <location>
        <position position="127"/>
    </location>
    <ligand>
        <name>a divalent metal cation</name>
        <dbReference type="ChEBI" id="CHEBI:60240"/>
    </ligand>
</feature>
<proteinExistence type="inferred from homology"/>
<dbReference type="GO" id="GO:0046872">
    <property type="term" value="F:metal ion binding"/>
    <property type="evidence" value="ECO:0007669"/>
    <property type="project" value="UniProtKB-KW"/>
</dbReference>
<sequence>MNFGINDIWSYMKWSDLKIINILENISDEDYNKEFNALSGNIRSKASHIISIYEYFIALLRKEQIDGFPDKSGLSRTELISLWKKDLQELERLMTKEQGLIALPLAGNQRVQAKHIYLDASLHTIHHKGQILTMLRMMGKSKEDLHPRDTNMDYLWYLFSAKKEEIRPAIN</sequence>
<evidence type="ECO:0000313" key="5">
    <source>
        <dbReference type="Proteomes" id="UP000198393"/>
    </source>
</evidence>
<comment type="similarity">
    <text evidence="1">Belongs to the DinB family.</text>
</comment>
<dbReference type="InterPro" id="IPR034660">
    <property type="entry name" value="DinB/YfiT-like"/>
</dbReference>
<organism evidence="4 5">
    <name type="scientific">Ekhidna lutea</name>
    <dbReference type="NCBI Taxonomy" id="447679"/>
    <lineage>
        <taxon>Bacteria</taxon>
        <taxon>Pseudomonadati</taxon>
        <taxon>Bacteroidota</taxon>
        <taxon>Cytophagia</taxon>
        <taxon>Cytophagales</taxon>
        <taxon>Reichenbachiellaceae</taxon>
        <taxon>Ekhidna</taxon>
    </lineage>
</organism>
<evidence type="ECO:0000313" key="4">
    <source>
        <dbReference type="EMBL" id="SNS72397.1"/>
    </source>
</evidence>